<dbReference type="PANTHER" id="PTHR22916:SF51">
    <property type="entry name" value="GLYCOSYLTRANSFERASE EPSH-RELATED"/>
    <property type="match status" value="1"/>
</dbReference>
<accession>A0ABV0BVY3</accession>
<dbReference type="EMBL" id="JBDJNQ010000008">
    <property type="protein sequence ID" value="MEN5378951.1"/>
    <property type="molecule type" value="Genomic_DNA"/>
</dbReference>
<gene>
    <name evidence="4" type="ORF">ABE541_16940</name>
</gene>
<comment type="caution">
    <text evidence="4">The sequence shown here is derived from an EMBL/GenBank/DDBJ whole genome shotgun (WGS) entry which is preliminary data.</text>
</comment>
<keyword evidence="1 4" id="KW-0328">Glycosyltransferase</keyword>
<name>A0ABV0BVY3_9SPHI</name>
<organism evidence="4 5">
    <name type="scientific">Sphingobacterium kitahiroshimense</name>
    <dbReference type="NCBI Taxonomy" id="470446"/>
    <lineage>
        <taxon>Bacteria</taxon>
        <taxon>Pseudomonadati</taxon>
        <taxon>Bacteroidota</taxon>
        <taxon>Sphingobacteriia</taxon>
        <taxon>Sphingobacteriales</taxon>
        <taxon>Sphingobacteriaceae</taxon>
        <taxon>Sphingobacterium</taxon>
    </lineage>
</organism>
<dbReference type="Gene3D" id="3.90.550.10">
    <property type="entry name" value="Spore Coat Polysaccharide Biosynthesis Protein SpsA, Chain A"/>
    <property type="match status" value="1"/>
</dbReference>
<reference evidence="4 5" key="1">
    <citation type="submission" date="2024-04" db="EMBL/GenBank/DDBJ databases">
        <title>WGS of bacteria from Torrens River.</title>
        <authorList>
            <person name="Wyrsch E.R."/>
            <person name="Drigo B."/>
        </authorList>
    </citation>
    <scope>NUCLEOTIDE SEQUENCE [LARGE SCALE GENOMIC DNA]</scope>
    <source>
        <strain evidence="4 5">TWI391</strain>
    </source>
</reference>
<evidence type="ECO:0000256" key="1">
    <source>
        <dbReference type="ARBA" id="ARBA00022676"/>
    </source>
</evidence>
<evidence type="ECO:0000256" key="2">
    <source>
        <dbReference type="ARBA" id="ARBA00022679"/>
    </source>
</evidence>
<keyword evidence="2 4" id="KW-0808">Transferase</keyword>
<dbReference type="CDD" id="cd00761">
    <property type="entry name" value="Glyco_tranf_GTA_type"/>
    <property type="match status" value="1"/>
</dbReference>
<proteinExistence type="predicted"/>
<keyword evidence="5" id="KW-1185">Reference proteome</keyword>
<protein>
    <submittedName>
        <fullName evidence="4">Glycosyltransferase family 2 protein</fullName>
        <ecNumber evidence="4">2.4.-.-</ecNumber>
    </submittedName>
</protein>
<evidence type="ECO:0000313" key="4">
    <source>
        <dbReference type="EMBL" id="MEN5378951.1"/>
    </source>
</evidence>
<dbReference type="Pfam" id="PF00535">
    <property type="entry name" value="Glycos_transf_2"/>
    <property type="match status" value="1"/>
</dbReference>
<dbReference type="SUPFAM" id="SSF53448">
    <property type="entry name" value="Nucleotide-diphospho-sugar transferases"/>
    <property type="match status" value="1"/>
</dbReference>
<evidence type="ECO:0000313" key="5">
    <source>
        <dbReference type="Proteomes" id="UP001409291"/>
    </source>
</evidence>
<dbReference type="Proteomes" id="UP001409291">
    <property type="component" value="Unassembled WGS sequence"/>
</dbReference>
<dbReference type="InterPro" id="IPR001173">
    <property type="entry name" value="Glyco_trans_2-like"/>
</dbReference>
<evidence type="ECO:0000259" key="3">
    <source>
        <dbReference type="Pfam" id="PF00535"/>
    </source>
</evidence>
<dbReference type="PANTHER" id="PTHR22916">
    <property type="entry name" value="GLYCOSYLTRANSFERASE"/>
    <property type="match status" value="1"/>
</dbReference>
<sequence length="342" mass="40002">MHQSLDRHQYRDRNLPKVSIIVPVHNAQQTLERTLTSLRNQTYGHIEFIFIDNGSTDYSLIFLEQFAISIIKVIAFTSKIILLKQYEGVAYARNKALNHATGEFVMHLEPGHSMDNDAVATCVQHALDNDADVVYFHWCLKHSNIERIMRQPLCTTPLEVIQAILSGRMRWDLWLFMVRRRLYVANRILFTTNIALGADIVVTTKLLVHARNVSLLDRPVYHYRYDKNIPLSVRYSPDHFEDIETALTDLEEYLMRSPYAGELGRGLDFLKLNVKLPLLVTGERADYKKWSAWFKSSNRYILSNSTIPFSTRALQWFAWKRQYWAIWVVRRTGVVRGLYHKK</sequence>
<dbReference type="RefSeq" id="WP_346581814.1">
    <property type="nucleotide sequence ID" value="NZ_JBDJLH010000011.1"/>
</dbReference>
<dbReference type="GO" id="GO:0016757">
    <property type="term" value="F:glycosyltransferase activity"/>
    <property type="evidence" value="ECO:0007669"/>
    <property type="project" value="UniProtKB-KW"/>
</dbReference>
<feature type="domain" description="Glycosyltransferase 2-like" evidence="3">
    <location>
        <begin position="19"/>
        <end position="139"/>
    </location>
</feature>
<dbReference type="InterPro" id="IPR029044">
    <property type="entry name" value="Nucleotide-diphossugar_trans"/>
</dbReference>
<dbReference type="EC" id="2.4.-.-" evidence="4"/>